<dbReference type="InterPro" id="IPR011009">
    <property type="entry name" value="Kinase-like_dom_sf"/>
</dbReference>
<dbReference type="Pfam" id="PF03881">
    <property type="entry name" value="Fructosamin_kin"/>
    <property type="match status" value="1"/>
</dbReference>
<proteinExistence type="predicted"/>
<dbReference type="PANTHER" id="PTHR12149:SF8">
    <property type="entry name" value="PROTEIN-RIBULOSAMINE 3-KINASE"/>
    <property type="match status" value="1"/>
</dbReference>
<dbReference type="Proteomes" id="UP001215712">
    <property type="component" value="Unassembled WGS sequence"/>
</dbReference>
<dbReference type="Gene3D" id="3.90.1200.10">
    <property type="match status" value="1"/>
</dbReference>
<dbReference type="AlphaFoldDB" id="A0AAD6HG03"/>
<evidence type="ECO:0000256" key="1">
    <source>
        <dbReference type="ARBA" id="ARBA00011961"/>
    </source>
</evidence>
<dbReference type="InterPro" id="IPR016477">
    <property type="entry name" value="Fructo-/Ketosamine-3-kinase"/>
</dbReference>
<gene>
    <name evidence="4" type="ORF">N7493_009185</name>
</gene>
<feature type="region of interest" description="Disordered" evidence="3">
    <location>
        <begin position="1"/>
        <end position="21"/>
    </location>
</feature>
<comment type="catalytic activity">
    <reaction evidence="2">
        <text>N(6)-D-ribulosyl-L-lysyl-[protein] + ATP = N(6)-(3-O-phospho-D-ribulosyl)-L-lysyl-[protein] + ADP + H(+)</text>
        <dbReference type="Rhea" id="RHEA:48432"/>
        <dbReference type="Rhea" id="RHEA-COMP:12103"/>
        <dbReference type="Rhea" id="RHEA-COMP:12104"/>
        <dbReference type="ChEBI" id="CHEBI:15378"/>
        <dbReference type="ChEBI" id="CHEBI:30616"/>
        <dbReference type="ChEBI" id="CHEBI:90418"/>
        <dbReference type="ChEBI" id="CHEBI:90420"/>
        <dbReference type="ChEBI" id="CHEBI:456216"/>
        <dbReference type="EC" id="2.7.1.172"/>
    </reaction>
    <physiologicalReaction direction="left-to-right" evidence="2">
        <dbReference type="Rhea" id="RHEA:48433"/>
    </physiologicalReaction>
</comment>
<dbReference type="EMBL" id="JAQJAN010000013">
    <property type="protein sequence ID" value="KAJ5712717.1"/>
    <property type="molecule type" value="Genomic_DNA"/>
</dbReference>
<evidence type="ECO:0000256" key="3">
    <source>
        <dbReference type="SAM" id="MobiDB-lite"/>
    </source>
</evidence>
<sequence length="355" mass="40537">MALKIQRPTPFPDFTPPTNPELRAPLVTPGKSQGREIKGNFPLDQIVIDHSQVLSCDRYGASAWTVTAKIVTTLPTGEPKLYFLKCAEENQGKAMLEGEFNSMLELYKTSPDFFPRPYKWGKLNLISPETYYFLCDFIEMNHSVPDPVFFASQVVQLHRASKSPTGMFGFHLNTCQGNLPQQTAWNPSWIDYFVQLVKGAMALNKERNGDWKDLEQLIDRLITHVVPQVLGPLEANGRTVKPTLIHGDLWDGNIGTSLENGRIYAFDACSHYAHNEMEIAIWRTKSCKILKDKRYLDSYLSLMGTSEPVEQFEDRNRIYTCYLALHASACHHGSYFREDSYEHLTYLINKYAPLQ</sequence>
<keyword evidence="5" id="KW-1185">Reference proteome</keyword>
<evidence type="ECO:0000256" key="2">
    <source>
        <dbReference type="ARBA" id="ARBA00048655"/>
    </source>
</evidence>
<organism evidence="4 5">
    <name type="scientific">Penicillium malachiteum</name>
    <dbReference type="NCBI Taxonomy" id="1324776"/>
    <lineage>
        <taxon>Eukaryota</taxon>
        <taxon>Fungi</taxon>
        <taxon>Dikarya</taxon>
        <taxon>Ascomycota</taxon>
        <taxon>Pezizomycotina</taxon>
        <taxon>Eurotiomycetes</taxon>
        <taxon>Eurotiomycetidae</taxon>
        <taxon>Eurotiales</taxon>
        <taxon>Aspergillaceae</taxon>
        <taxon>Penicillium</taxon>
    </lineage>
</organism>
<dbReference type="SUPFAM" id="SSF56112">
    <property type="entry name" value="Protein kinase-like (PK-like)"/>
    <property type="match status" value="1"/>
</dbReference>
<reference evidence="4" key="2">
    <citation type="submission" date="2023-01" db="EMBL/GenBank/DDBJ databases">
        <authorList>
            <person name="Petersen C."/>
        </authorList>
    </citation>
    <scope>NUCLEOTIDE SEQUENCE</scope>
    <source>
        <strain evidence="4">IBT 17514</strain>
    </source>
</reference>
<accession>A0AAD6HG03</accession>
<dbReference type="GO" id="GO:0102193">
    <property type="term" value="F:protein-ribulosamine 3-kinase activity"/>
    <property type="evidence" value="ECO:0007669"/>
    <property type="project" value="UniProtKB-EC"/>
</dbReference>
<dbReference type="PANTHER" id="PTHR12149">
    <property type="entry name" value="FRUCTOSAMINE 3 KINASE-RELATED PROTEIN"/>
    <property type="match status" value="1"/>
</dbReference>
<reference evidence="4" key="1">
    <citation type="journal article" date="2023" name="IMA Fungus">
        <title>Comparative genomic study of the Penicillium genus elucidates a diverse pangenome and 15 lateral gene transfer events.</title>
        <authorList>
            <person name="Petersen C."/>
            <person name="Sorensen T."/>
            <person name="Nielsen M.R."/>
            <person name="Sondergaard T.E."/>
            <person name="Sorensen J.L."/>
            <person name="Fitzpatrick D.A."/>
            <person name="Frisvad J.C."/>
            <person name="Nielsen K.L."/>
        </authorList>
    </citation>
    <scope>NUCLEOTIDE SEQUENCE</scope>
    <source>
        <strain evidence="4">IBT 17514</strain>
    </source>
</reference>
<evidence type="ECO:0000313" key="4">
    <source>
        <dbReference type="EMBL" id="KAJ5712717.1"/>
    </source>
</evidence>
<comment type="caution">
    <text evidence="4">The sequence shown here is derived from an EMBL/GenBank/DDBJ whole genome shotgun (WGS) entry which is preliminary data.</text>
</comment>
<protein>
    <recommendedName>
        <fullName evidence="1">protein-ribulosamine 3-kinase</fullName>
        <ecNumber evidence="1">2.7.1.172</ecNumber>
    </recommendedName>
</protein>
<name>A0AAD6HG03_9EURO</name>
<feature type="compositionally biased region" description="Pro residues" evidence="3">
    <location>
        <begin position="9"/>
        <end position="19"/>
    </location>
</feature>
<dbReference type="EC" id="2.7.1.172" evidence="1"/>
<evidence type="ECO:0000313" key="5">
    <source>
        <dbReference type="Proteomes" id="UP001215712"/>
    </source>
</evidence>